<reference evidence="8 9" key="1">
    <citation type="journal article" date="2009" name="Environ. Microbiol.">
        <title>Genome sequence of Desulfobacterium autotrophicum HRM2, a marine sulfate reducer oxidizing organic carbon completely to carbon dioxide.</title>
        <authorList>
            <person name="Strittmatter A.W."/>
            <person name="Liesegang H."/>
            <person name="Rabus R."/>
            <person name="Decker I."/>
            <person name="Amann J."/>
            <person name="Andres S."/>
            <person name="Henne A."/>
            <person name="Fricke W.F."/>
            <person name="Martinez-Arias R."/>
            <person name="Bartels D."/>
            <person name="Goesmann A."/>
            <person name="Krause L."/>
            <person name="Puehler A."/>
            <person name="Klenk H.P."/>
            <person name="Richter M."/>
            <person name="Schuler M."/>
            <person name="Gloeckner F.O."/>
            <person name="Meyerdierks A."/>
            <person name="Gottschalk G."/>
            <person name="Amann R."/>
        </authorList>
    </citation>
    <scope>NUCLEOTIDE SEQUENCE [LARGE SCALE GENOMIC DNA]</scope>
    <source>
        <strain evidence="9">ATCC 43914 / DSM 3382 / HRM2</strain>
    </source>
</reference>
<dbReference type="eggNOG" id="COG0535">
    <property type="taxonomic scope" value="Bacteria"/>
</dbReference>
<evidence type="ECO:0000256" key="5">
    <source>
        <dbReference type="ARBA" id="ARBA00023004"/>
    </source>
</evidence>
<dbReference type="EMBL" id="CP001087">
    <property type="protein sequence ID" value="ACN14917.1"/>
    <property type="molecule type" value="Genomic_DNA"/>
</dbReference>
<name>C0QBQ5_DESAH</name>
<dbReference type="InterPro" id="IPR013785">
    <property type="entry name" value="Aldolase_TIM"/>
</dbReference>
<dbReference type="SUPFAM" id="SSF102114">
    <property type="entry name" value="Radical SAM enzymes"/>
    <property type="match status" value="1"/>
</dbReference>
<dbReference type="SFLD" id="SFLDG01387">
    <property type="entry name" value="BtrN-like_SPASM_domain_contain"/>
    <property type="match status" value="1"/>
</dbReference>
<keyword evidence="3" id="KW-0949">S-adenosyl-L-methionine</keyword>
<dbReference type="CDD" id="cd01335">
    <property type="entry name" value="Radical_SAM"/>
    <property type="match status" value="1"/>
</dbReference>
<dbReference type="KEGG" id="dat:HRM2_18150"/>
<evidence type="ECO:0000256" key="1">
    <source>
        <dbReference type="ARBA" id="ARBA00001966"/>
    </source>
</evidence>
<dbReference type="SFLD" id="SFLDS00029">
    <property type="entry name" value="Radical_SAM"/>
    <property type="match status" value="1"/>
</dbReference>
<dbReference type="Gene3D" id="3.20.20.70">
    <property type="entry name" value="Aldolase class I"/>
    <property type="match status" value="1"/>
</dbReference>
<evidence type="ECO:0000259" key="7">
    <source>
        <dbReference type="PROSITE" id="PS51918"/>
    </source>
</evidence>
<dbReference type="CDD" id="cd21109">
    <property type="entry name" value="SPASM"/>
    <property type="match status" value="1"/>
</dbReference>
<dbReference type="Proteomes" id="UP000000442">
    <property type="component" value="Chromosome"/>
</dbReference>
<gene>
    <name evidence="8" type="ordered locus">HRM2_18150</name>
</gene>
<dbReference type="PANTHER" id="PTHR11228">
    <property type="entry name" value="RADICAL SAM DOMAIN PROTEIN"/>
    <property type="match status" value="1"/>
</dbReference>
<keyword evidence="5" id="KW-0408">Iron</keyword>
<dbReference type="GO" id="GO:0051536">
    <property type="term" value="F:iron-sulfur cluster binding"/>
    <property type="evidence" value="ECO:0007669"/>
    <property type="project" value="UniProtKB-KW"/>
</dbReference>
<protein>
    <submittedName>
        <fullName evidence="8">Radical SAM domain protein</fullName>
    </submittedName>
</protein>
<proteinExistence type="predicted"/>
<dbReference type="AlphaFoldDB" id="C0QBQ5"/>
<organism evidence="8 9">
    <name type="scientific">Desulforapulum autotrophicum (strain ATCC 43914 / DSM 3382 / VKM B-1955 / HRM2)</name>
    <name type="common">Desulfobacterium autotrophicum</name>
    <dbReference type="NCBI Taxonomy" id="177437"/>
    <lineage>
        <taxon>Bacteria</taxon>
        <taxon>Pseudomonadati</taxon>
        <taxon>Thermodesulfobacteriota</taxon>
        <taxon>Desulfobacteria</taxon>
        <taxon>Desulfobacterales</taxon>
        <taxon>Desulfobacteraceae</taxon>
        <taxon>Desulforapulum</taxon>
    </lineage>
</organism>
<dbReference type="GO" id="GO:0003824">
    <property type="term" value="F:catalytic activity"/>
    <property type="evidence" value="ECO:0007669"/>
    <property type="project" value="InterPro"/>
</dbReference>
<evidence type="ECO:0000256" key="3">
    <source>
        <dbReference type="ARBA" id="ARBA00022691"/>
    </source>
</evidence>
<evidence type="ECO:0000313" key="8">
    <source>
        <dbReference type="EMBL" id="ACN14917.1"/>
    </source>
</evidence>
<dbReference type="InterPro" id="IPR050377">
    <property type="entry name" value="Radical_SAM_PqqE_MftC-like"/>
</dbReference>
<dbReference type="RefSeq" id="WP_015903703.1">
    <property type="nucleotide sequence ID" value="NC_012108.1"/>
</dbReference>
<evidence type="ECO:0000256" key="6">
    <source>
        <dbReference type="ARBA" id="ARBA00023014"/>
    </source>
</evidence>
<dbReference type="PROSITE" id="PS51918">
    <property type="entry name" value="RADICAL_SAM"/>
    <property type="match status" value="1"/>
</dbReference>
<dbReference type="Pfam" id="PF13186">
    <property type="entry name" value="SPASM"/>
    <property type="match status" value="1"/>
</dbReference>
<evidence type="ECO:0000256" key="4">
    <source>
        <dbReference type="ARBA" id="ARBA00022723"/>
    </source>
</evidence>
<feature type="domain" description="Radical SAM core" evidence="7">
    <location>
        <begin position="28"/>
        <end position="255"/>
    </location>
</feature>
<keyword evidence="2" id="KW-0004">4Fe-4S</keyword>
<dbReference type="InterPro" id="IPR058240">
    <property type="entry name" value="rSAM_sf"/>
</dbReference>
<evidence type="ECO:0000256" key="2">
    <source>
        <dbReference type="ARBA" id="ARBA00022485"/>
    </source>
</evidence>
<dbReference type="PANTHER" id="PTHR11228:SF7">
    <property type="entry name" value="PQQA PEPTIDE CYCLASE"/>
    <property type="match status" value="1"/>
</dbReference>
<comment type="cofactor">
    <cofactor evidence="1">
        <name>[4Fe-4S] cluster</name>
        <dbReference type="ChEBI" id="CHEBI:49883"/>
    </cofactor>
</comment>
<keyword evidence="4" id="KW-0479">Metal-binding</keyword>
<dbReference type="InterPro" id="IPR023885">
    <property type="entry name" value="4Fe4S-binding_SPASM_dom"/>
</dbReference>
<sequence>MPRQYFIPEHTPNPLTRLKYLVVDKKRPQPKAPRAIQIQTISGCNGNCIFCPNKKTKLEIPYGKKMDVDLFKGIIDQCVTMNVRRISPYLMNEPLMDEDLPQRVHYISKKKKRRQYTKINSNGALLTQAMAEGLMDAGLNRLHISVQGIDPANYAHLMKLNFDQVIKNVEAAVKIKEKGNYATQIRVVMLDTNEIHPRLDEIRAFWKERGLQINVNQMENRGTHKQIQTGKISANKLNAFRWCDRLFRQAYVLYDGRMVQCCSDWEQTKILGDLSKDSLQTVWNGPDYMDYRQKFIDGDLKGSICNGCMKDPKKK</sequence>
<keyword evidence="6" id="KW-0411">Iron-sulfur</keyword>
<dbReference type="STRING" id="177437.HRM2_18150"/>
<dbReference type="GO" id="GO:0046872">
    <property type="term" value="F:metal ion binding"/>
    <property type="evidence" value="ECO:0007669"/>
    <property type="project" value="UniProtKB-KW"/>
</dbReference>
<accession>C0QBQ5</accession>
<dbReference type="InterPro" id="IPR034391">
    <property type="entry name" value="AdoMet-like_SPASM_containing"/>
</dbReference>
<dbReference type="Pfam" id="PF04055">
    <property type="entry name" value="Radical_SAM"/>
    <property type="match status" value="1"/>
</dbReference>
<dbReference type="InterPro" id="IPR007197">
    <property type="entry name" value="rSAM"/>
</dbReference>
<dbReference type="SFLD" id="SFLDG01067">
    <property type="entry name" value="SPASM/twitch_domain_containing"/>
    <property type="match status" value="1"/>
</dbReference>
<dbReference type="HOGENOM" id="CLU_009273_1_2_7"/>
<evidence type="ECO:0000313" key="9">
    <source>
        <dbReference type="Proteomes" id="UP000000442"/>
    </source>
</evidence>
<keyword evidence="9" id="KW-1185">Reference proteome</keyword>